<dbReference type="EnsemblBacteria" id="AAK22390">
    <property type="protein sequence ID" value="AAK22390"/>
    <property type="gene ID" value="CC_0403"/>
</dbReference>
<evidence type="ECO:0000313" key="11">
    <source>
        <dbReference type="Proteomes" id="UP000001816"/>
    </source>
</evidence>
<dbReference type="PANTHER" id="PTHR23513:SF9">
    <property type="entry name" value="ENTEROBACTIN EXPORTER ENTS"/>
    <property type="match status" value="1"/>
</dbReference>
<dbReference type="InterPro" id="IPR020846">
    <property type="entry name" value="MFS_dom"/>
</dbReference>
<feature type="transmembrane region" description="Helical" evidence="8">
    <location>
        <begin position="71"/>
        <end position="92"/>
    </location>
</feature>
<dbReference type="PATRIC" id="fig|190650.5.peg.407"/>
<sequence>MAVCSAAMSDTAAPPSEPALENPTRALLRERDFLLFWAARFVSTLGVQIQSVALGWQVYAIARMTKSVGESAFLVSMIGLAQFLPLFLLTLVAGETADRRTRKLIVAATLALDAISAGVLLVLALMGSHQLWPIFAISVLFGASRAFLSPASSAMGPMLVPRPLLPRAIAWNSLSWQAGSIGGPALGGLLLIHSPALAFGASFGLYLVAALLALSIRKPTKPEPQPGSRVELIKEGLSYVWNNKIVFGSISLDLFAVILGGATALLPVFAKDVLHIGPGGFGLLRAAPAIGACLVGLYLAANPIRRHAGKIMFAGVAVFGLATVVFGLSKLVWLSVAALAVLGGADMLSVYVRQTLVQIVTPDAMRGRVAAVSGVFISASNELGEVESGAAAWLLGPIGAAVFGGVGAMAVTAIWAFLFPELRKADRLE</sequence>
<keyword evidence="3" id="KW-1003">Cell membrane</keyword>
<keyword evidence="11" id="KW-1185">Reference proteome</keyword>
<dbReference type="InterPro" id="IPR036259">
    <property type="entry name" value="MFS_trans_sf"/>
</dbReference>
<evidence type="ECO:0000256" key="3">
    <source>
        <dbReference type="ARBA" id="ARBA00022475"/>
    </source>
</evidence>
<dbReference type="Proteomes" id="UP000001816">
    <property type="component" value="Chromosome"/>
</dbReference>
<dbReference type="PANTHER" id="PTHR23513">
    <property type="entry name" value="INTEGRAL MEMBRANE EFFLUX PROTEIN-RELATED"/>
    <property type="match status" value="1"/>
</dbReference>
<evidence type="ECO:0000259" key="9">
    <source>
        <dbReference type="PROSITE" id="PS50850"/>
    </source>
</evidence>
<dbReference type="GO" id="GO:0022857">
    <property type="term" value="F:transmembrane transporter activity"/>
    <property type="evidence" value="ECO:0007669"/>
    <property type="project" value="InterPro"/>
</dbReference>
<comment type="subcellular location">
    <subcellularLocation>
        <location evidence="1">Cell membrane</location>
        <topology evidence="1">Multi-pass membrane protein</topology>
    </subcellularLocation>
</comment>
<dbReference type="STRING" id="190650.CC_0403"/>
<keyword evidence="5 8" id="KW-1133">Transmembrane helix</keyword>
<accession>Q9AB31</accession>
<feature type="transmembrane region" description="Helical" evidence="8">
    <location>
        <begin position="34"/>
        <end position="59"/>
    </location>
</feature>
<evidence type="ECO:0000256" key="6">
    <source>
        <dbReference type="ARBA" id="ARBA00023136"/>
    </source>
</evidence>
<dbReference type="PIR" id="B87299">
    <property type="entry name" value="B87299"/>
</dbReference>
<feature type="transmembrane region" description="Helical" evidence="8">
    <location>
        <begin position="104"/>
        <end position="125"/>
    </location>
</feature>
<dbReference type="SMR" id="Q9AB31"/>
<evidence type="ECO:0000256" key="5">
    <source>
        <dbReference type="ARBA" id="ARBA00022989"/>
    </source>
</evidence>
<keyword evidence="2" id="KW-0813">Transport</keyword>
<dbReference type="EMBL" id="AE005673">
    <property type="protein sequence ID" value="AAK22390.1"/>
    <property type="molecule type" value="Genomic_DNA"/>
</dbReference>
<feature type="domain" description="Major facilitator superfamily (MFS) profile" evidence="9">
    <location>
        <begin position="32"/>
        <end position="423"/>
    </location>
</feature>
<feature type="region of interest" description="Disordered" evidence="7">
    <location>
        <begin position="1"/>
        <end position="20"/>
    </location>
</feature>
<evidence type="ECO:0000256" key="1">
    <source>
        <dbReference type="ARBA" id="ARBA00004651"/>
    </source>
</evidence>
<dbReference type="KEGG" id="ccr:CC_0403"/>
<feature type="transmembrane region" description="Helical" evidence="8">
    <location>
        <begin position="282"/>
        <end position="301"/>
    </location>
</feature>
<feature type="transmembrane region" description="Helical" evidence="8">
    <location>
        <begin position="245"/>
        <end position="270"/>
    </location>
</feature>
<dbReference type="HOGENOM" id="CLU_034180_11_0_5"/>
<feature type="transmembrane region" description="Helical" evidence="8">
    <location>
        <begin position="390"/>
        <end position="418"/>
    </location>
</feature>
<evidence type="ECO:0000256" key="4">
    <source>
        <dbReference type="ARBA" id="ARBA00022692"/>
    </source>
</evidence>
<dbReference type="Pfam" id="PF05977">
    <property type="entry name" value="MFS_3"/>
    <property type="match status" value="1"/>
</dbReference>
<dbReference type="CDD" id="cd06173">
    <property type="entry name" value="MFS_MefA_like"/>
    <property type="match status" value="1"/>
</dbReference>
<evidence type="ECO:0000256" key="2">
    <source>
        <dbReference type="ARBA" id="ARBA00022448"/>
    </source>
</evidence>
<dbReference type="AlphaFoldDB" id="Q9AB31"/>
<dbReference type="eggNOG" id="COG2814">
    <property type="taxonomic scope" value="Bacteria"/>
</dbReference>
<protein>
    <submittedName>
        <fullName evidence="10">Transporter, putative</fullName>
    </submittedName>
</protein>
<dbReference type="InterPro" id="IPR010290">
    <property type="entry name" value="TM_effector"/>
</dbReference>
<proteinExistence type="predicted"/>
<gene>
    <name evidence="10" type="ordered locus">CC_0403</name>
</gene>
<keyword evidence="6 8" id="KW-0472">Membrane</keyword>
<feature type="transmembrane region" description="Helical" evidence="8">
    <location>
        <begin position="197"/>
        <end position="216"/>
    </location>
</feature>
<dbReference type="GO" id="GO:0005886">
    <property type="term" value="C:plasma membrane"/>
    <property type="evidence" value="ECO:0007669"/>
    <property type="project" value="UniProtKB-SubCell"/>
</dbReference>
<evidence type="ECO:0000256" key="7">
    <source>
        <dbReference type="SAM" id="MobiDB-lite"/>
    </source>
</evidence>
<dbReference type="PROSITE" id="PS50850">
    <property type="entry name" value="MFS"/>
    <property type="match status" value="1"/>
</dbReference>
<feature type="transmembrane region" description="Helical" evidence="8">
    <location>
        <begin position="131"/>
        <end position="148"/>
    </location>
</feature>
<dbReference type="Gene3D" id="1.20.1250.20">
    <property type="entry name" value="MFS general substrate transporter like domains"/>
    <property type="match status" value="1"/>
</dbReference>
<evidence type="ECO:0000313" key="10">
    <source>
        <dbReference type="EMBL" id="AAK22390.1"/>
    </source>
</evidence>
<feature type="transmembrane region" description="Helical" evidence="8">
    <location>
        <begin position="313"/>
        <end position="342"/>
    </location>
</feature>
<reference evidence="10 11" key="1">
    <citation type="journal article" date="2001" name="Proc. Natl. Acad. Sci. U.S.A.">
        <title>Complete genome sequence of Caulobacter crescentus.</title>
        <authorList>
            <person name="Nierman W.C."/>
            <person name="Feldblyum T.V."/>
            <person name="Laub M.T."/>
            <person name="Paulsen I.T."/>
            <person name="Nelson K.E."/>
            <person name="Eisen J.A."/>
            <person name="Heidelberg J.F."/>
            <person name="Alley M.R."/>
            <person name="Ohta N."/>
            <person name="Maddock J.R."/>
            <person name="Potocka I."/>
            <person name="Nelson W.C."/>
            <person name="Newton A."/>
            <person name="Stephens C."/>
            <person name="Phadke N.D."/>
            <person name="Ely B."/>
            <person name="DeBoy R.T."/>
            <person name="Dodson R.J."/>
            <person name="Durkin A.S."/>
            <person name="Gwinn M.L."/>
            <person name="Haft D.H."/>
            <person name="Kolonay J.F."/>
            <person name="Smit J."/>
            <person name="Craven M.B."/>
            <person name="Khouri H."/>
            <person name="Shetty J."/>
            <person name="Berry K."/>
            <person name="Utterback T."/>
            <person name="Tran K."/>
            <person name="Wolf A."/>
            <person name="Vamathevan J."/>
            <person name="Ermolaeva M."/>
            <person name="White O."/>
            <person name="Salzberg S.L."/>
            <person name="Venter J.C."/>
            <person name="Shapiro L."/>
            <person name="Fraser C.M."/>
        </authorList>
    </citation>
    <scope>NUCLEOTIDE SEQUENCE [LARGE SCALE GENOMIC DNA]</scope>
    <source>
        <strain evidence="11">ATCC 19089 / CB15</strain>
    </source>
</reference>
<dbReference type="BioCyc" id="CAULO:CC0403-MONOMER"/>
<name>Q9AB31_CAUVC</name>
<organism evidence="10 11">
    <name type="scientific">Caulobacter vibrioides (strain ATCC 19089 / CIP 103742 / CB 15)</name>
    <name type="common">Caulobacter crescentus</name>
    <dbReference type="NCBI Taxonomy" id="190650"/>
    <lineage>
        <taxon>Bacteria</taxon>
        <taxon>Pseudomonadati</taxon>
        <taxon>Pseudomonadota</taxon>
        <taxon>Alphaproteobacteria</taxon>
        <taxon>Caulobacterales</taxon>
        <taxon>Caulobacteraceae</taxon>
        <taxon>Caulobacter</taxon>
    </lineage>
</organism>
<dbReference type="SUPFAM" id="SSF103473">
    <property type="entry name" value="MFS general substrate transporter"/>
    <property type="match status" value="1"/>
</dbReference>
<evidence type="ECO:0000256" key="8">
    <source>
        <dbReference type="SAM" id="Phobius"/>
    </source>
</evidence>
<keyword evidence="4 8" id="KW-0812">Transmembrane</keyword>